<dbReference type="PROSITE" id="PS50181">
    <property type="entry name" value="FBOX"/>
    <property type="match status" value="1"/>
</dbReference>
<evidence type="ECO:0000313" key="2">
    <source>
        <dbReference type="EMBL" id="TCD70774.1"/>
    </source>
</evidence>
<evidence type="ECO:0000313" key="3">
    <source>
        <dbReference type="Proteomes" id="UP000292702"/>
    </source>
</evidence>
<reference evidence="2 3" key="1">
    <citation type="submission" date="2018-11" db="EMBL/GenBank/DDBJ databases">
        <title>Genome assembly of Steccherinum ochraceum LE-BIN_3174, the white-rot fungus of the Steccherinaceae family (The Residual Polyporoid clade, Polyporales, Basidiomycota).</title>
        <authorList>
            <person name="Fedorova T.V."/>
            <person name="Glazunova O.A."/>
            <person name="Landesman E.O."/>
            <person name="Moiseenko K.V."/>
            <person name="Psurtseva N.V."/>
            <person name="Savinova O.S."/>
            <person name="Shakhova N.V."/>
            <person name="Tyazhelova T.V."/>
            <person name="Vasina D.V."/>
        </authorList>
    </citation>
    <scope>NUCLEOTIDE SEQUENCE [LARGE SCALE GENOMIC DNA]</scope>
    <source>
        <strain evidence="2 3">LE-BIN_3174</strain>
    </source>
</reference>
<accession>A0A4R0S2S3</accession>
<comment type="caution">
    <text evidence="2">The sequence shown here is derived from an EMBL/GenBank/DDBJ whole genome shotgun (WGS) entry which is preliminary data.</text>
</comment>
<evidence type="ECO:0000259" key="1">
    <source>
        <dbReference type="PROSITE" id="PS50181"/>
    </source>
</evidence>
<sequence>MLPMYGLHRNREAMSVTLTITTFSLPHELWRHVVLYLPFDMMIVVRSVSHDLRNISNAILDTEYNNLLNHAHLDAAPFRALMSDTHAIILGQIPLAHLFREHPSTVTQVDVACPLHTFPILLDRIKSEFHCTFSPFHKPSDPVILGKTSSDTAICLSHTPLDTPLALVPSDMVTIDSNALTHCSLISLYPSLTLNRRGLYGPHCDSPGTEVPWYESHGWLIHTSDGKWNEQPADTCYTPWCARGTRTVGDSHCLQLLFNYDDLTITHAYNTGTKFLPYDTSVQYQRGGRCNHDWSWRSWFGVNVVGIKPDGTFEEFPEDEQLLHIAHPV</sequence>
<name>A0A4R0S2S3_9APHY</name>
<dbReference type="Proteomes" id="UP000292702">
    <property type="component" value="Unassembled WGS sequence"/>
</dbReference>
<feature type="domain" description="F-box" evidence="1">
    <location>
        <begin position="19"/>
        <end position="67"/>
    </location>
</feature>
<proteinExistence type="predicted"/>
<dbReference type="InterPro" id="IPR001810">
    <property type="entry name" value="F-box_dom"/>
</dbReference>
<organism evidence="2 3">
    <name type="scientific">Steccherinum ochraceum</name>
    <dbReference type="NCBI Taxonomy" id="92696"/>
    <lineage>
        <taxon>Eukaryota</taxon>
        <taxon>Fungi</taxon>
        <taxon>Dikarya</taxon>
        <taxon>Basidiomycota</taxon>
        <taxon>Agaricomycotina</taxon>
        <taxon>Agaricomycetes</taxon>
        <taxon>Polyporales</taxon>
        <taxon>Steccherinaceae</taxon>
        <taxon>Steccherinum</taxon>
    </lineage>
</organism>
<dbReference type="AlphaFoldDB" id="A0A4R0S2S3"/>
<keyword evidence="3" id="KW-1185">Reference proteome</keyword>
<gene>
    <name evidence="2" type="ORF">EIP91_001805</name>
</gene>
<dbReference type="EMBL" id="RWJN01000015">
    <property type="protein sequence ID" value="TCD70774.1"/>
    <property type="molecule type" value="Genomic_DNA"/>
</dbReference>
<protein>
    <recommendedName>
        <fullName evidence="1">F-box domain-containing protein</fullName>
    </recommendedName>
</protein>